<keyword evidence="4 9" id="KW-0472">Membrane</keyword>
<dbReference type="PANTHER" id="PTHR11905:SF120">
    <property type="entry name" value="DISINTEGRIN AND METALLOPROTEINASE DOMAIN-CONTAINING PROTEIN 1A"/>
    <property type="match status" value="1"/>
</dbReference>
<dbReference type="SMART" id="SM00608">
    <property type="entry name" value="ACR"/>
    <property type="match status" value="1"/>
</dbReference>
<dbReference type="Pfam" id="PF01421">
    <property type="entry name" value="Reprolysin"/>
    <property type="match status" value="1"/>
</dbReference>
<evidence type="ECO:0000256" key="1">
    <source>
        <dbReference type="ARBA" id="ARBA00004167"/>
    </source>
</evidence>
<dbReference type="InterPro" id="IPR000742">
    <property type="entry name" value="EGF"/>
</dbReference>
<dbReference type="Ensembl" id="ENSOANT00000015100.2">
    <property type="protein sequence ID" value="ENSOANP00000015097.2"/>
    <property type="gene ID" value="ENSOANG00000009507.2"/>
</dbReference>
<feature type="domain" description="EGF-like" evidence="11">
    <location>
        <begin position="645"/>
        <end position="679"/>
    </location>
</feature>
<dbReference type="Gene3D" id="4.10.70.10">
    <property type="entry name" value="Disintegrin domain"/>
    <property type="match status" value="1"/>
</dbReference>
<dbReference type="CDD" id="cd04269">
    <property type="entry name" value="ZnMc_adamalysin_II_like"/>
    <property type="match status" value="1"/>
</dbReference>
<dbReference type="Pfam" id="PF08516">
    <property type="entry name" value="ADAM_CR"/>
    <property type="match status" value="1"/>
</dbReference>
<dbReference type="SUPFAM" id="SSF57552">
    <property type="entry name" value="Blood coagulation inhibitor (disintegrin)"/>
    <property type="match status" value="1"/>
</dbReference>
<evidence type="ECO:0000256" key="5">
    <source>
        <dbReference type="ARBA" id="ARBA00023157"/>
    </source>
</evidence>
<evidence type="ECO:0000256" key="7">
    <source>
        <dbReference type="PROSITE-ProRule" id="PRU00076"/>
    </source>
</evidence>
<dbReference type="GO" id="GO:1990913">
    <property type="term" value="C:sperm head plasma membrane"/>
    <property type="evidence" value="ECO:0000318"/>
    <property type="project" value="GO_Central"/>
</dbReference>
<dbReference type="InParanoid" id="F6XF17"/>
<evidence type="ECO:0008006" key="16">
    <source>
        <dbReference type="Google" id="ProtNLM"/>
    </source>
</evidence>
<feature type="signal peptide" evidence="10">
    <location>
        <begin position="1"/>
        <end position="43"/>
    </location>
</feature>
<keyword evidence="8" id="KW-0862">Zinc</keyword>
<feature type="binding site" evidence="8">
    <location>
        <position position="358"/>
    </location>
    <ligand>
        <name>Zn(2+)</name>
        <dbReference type="ChEBI" id="CHEBI:29105"/>
        <note>catalytic</note>
    </ligand>
</feature>
<dbReference type="SMART" id="SM00050">
    <property type="entry name" value="DISIN"/>
    <property type="match status" value="1"/>
</dbReference>
<dbReference type="Bgee" id="ENSOANG00000009507">
    <property type="expression patterns" value="Expressed in testis and 7 other cell types or tissues"/>
</dbReference>
<dbReference type="GO" id="GO:0004222">
    <property type="term" value="F:metalloendopeptidase activity"/>
    <property type="evidence" value="ECO:0000318"/>
    <property type="project" value="GO_Central"/>
</dbReference>
<dbReference type="FunFam" id="3.40.390.10:FF:000002">
    <property type="entry name" value="Disintegrin and metalloproteinase domain-containing protein 22"/>
    <property type="match status" value="1"/>
</dbReference>
<keyword evidence="15" id="KW-1185">Reference proteome</keyword>
<dbReference type="HOGENOM" id="CLU_012714_4_1_1"/>
<keyword evidence="7" id="KW-0245">EGF-like domain</keyword>
<reference evidence="14" key="3">
    <citation type="submission" date="2025-09" db="UniProtKB">
        <authorList>
            <consortium name="Ensembl"/>
        </authorList>
    </citation>
    <scope>IDENTIFICATION</scope>
    <source>
        <strain evidence="14">Glennie</strain>
    </source>
</reference>
<dbReference type="InterPro" id="IPR034027">
    <property type="entry name" value="Reprolysin_adamalysin"/>
</dbReference>
<dbReference type="InterPro" id="IPR001590">
    <property type="entry name" value="Peptidase_M12B"/>
</dbReference>
<dbReference type="GeneTree" id="ENSGT00940000161891"/>
<dbReference type="AlphaFoldDB" id="F6XF17"/>
<dbReference type="GO" id="GO:0006508">
    <property type="term" value="P:proteolysis"/>
    <property type="evidence" value="ECO:0000318"/>
    <property type="project" value="GO_Central"/>
</dbReference>
<dbReference type="GO" id="GO:0009897">
    <property type="term" value="C:external side of plasma membrane"/>
    <property type="evidence" value="ECO:0000318"/>
    <property type="project" value="GO_Central"/>
</dbReference>
<evidence type="ECO:0000256" key="2">
    <source>
        <dbReference type="ARBA" id="ARBA00022692"/>
    </source>
</evidence>
<evidence type="ECO:0000259" key="11">
    <source>
        <dbReference type="PROSITE" id="PS50026"/>
    </source>
</evidence>
<dbReference type="PROSITE" id="PS50026">
    <property type="entry name" value="EGF_3"/>
    <property type="match status" value="1"/>
</dbReference>
<comment type="caution">
    <text evidence="7">Lacks conserved residue(s) required for the propagation of feature annotation.</text>
</comment>
<accession>F6XF17</accession>
<evidence type="ECO:0000256" key="10">
    <source>
        <dbReference type="SAM" id="SignalP"/>
    </source>
</evidence>
<dbReference type="PANTHER" id="PTHR11905">
    <property type="entry name" value="ADAM A DISINTEGRIN AND METALLOPROTEASE DOMAIN"/>
    <property type="match status" value="1"/>
</dbReference>
<dbReference type="GO" id="GO:0007339">
    <property type="term" value="P:binding of sperm to zona pellucida"/>
    <property type="evidence" value="ECO:0000318"/>
    <property type="project" value="GO_Central"/>
</dbReference>
<keyword evidence="10" id="KW-0732">Signal</keyword>
<keyword evidence="5 7" id="KW-1015">Disulfide bond</keyword>
<dbReference type="OMA" id="ACAENEC"/>
<feature type="disulfide bond" evidence="6">
    <location>
        <begin position="475"/>
        <end position="495"/>
    </location>
</feature>
<feature type="active site" evidence="8">
    <location>
        <position position="349"/>
    </location>
</feature>
<evidence type="ECO:0000313" key="14">
    <source>
        <dbReference type="Ensembl" id="ENSOANP00000015097.2"/>
    </source>
</evidence>
<keyword evidence="3 9" id="KW-1133">Transmembrane helix</keyword>
<dbReference type="FunFam" id="4.10.70.10:FF:000001">
    <property type="entry name" value="Disintegrin and metalloproteinase domain-containing protein 22"/>
    <property type="match status" value="1"/>
</dbReference>
<dbReference type="PROSITE" id="PS01186">
    <property type="entry name" value="EGF_2"/>
    <property type="match status" value="1"/>
</dbReference>
<dbReference type="GO" id="GO:0005886">
    <property type="term" value="C:plasma membrane"/>
    <property type="evidence" value="ECO:0000318"/>
    <property type="project" value="GO_Central"/>
</dbReference>
<dbReference type="InterPro" id="IPR036436">
    <property type="entry name" value="Disintegrin_dom_sf"/>
</dbReference>
<keyword evidence="8" id="KW-0479">Metal-binding</keyword>
<feature type="binding site" evidence="8">
    <location>
        <position position="352"/>
    </location>
    <ligand>
        <name>Zn(2+)</name>
        <dbReference type="ChEBI" id="CHEBI:29105"/>
        <note>catalytic</note>
    </ligand>
</feature>
<sequence>MPEAESELPAGGPRPAGWGLPSFPAPLRGFLVVLGSLLMGVACEPGSEFYVSSEVIVPRRLSAKGGGIAPNKVSYLLPLRSGPQVIHLRQKEGFFLRNFPLYTYSLGQRVLDVPPSQGCYYEGYVEGDPSSLVALSTCSGLRGLLAVQAASYGLEPVERSARFEHILYREDPAPGGTCSLAEREIRRHEAGGRGRAGKAQGLGGQPAAWTHKKYLELFLVVTKLRFTMSESNVTKTTQLVLEVLNIVHSHLQQLHLELVLIGLEIWTEKDLVDIADTMPDTQENFNRWRIKDLYWRVPHDLAHLFTGKNYGKTLGRAYIGGVCTYNSAAGVDAFWREDILRFAGTVSHEIGHNLGMQHDTLSCRCGDGGETLCLMFPNVLVNYKFSNCSVQYFYDLLRDGEGECLFDRPAASRVFGGQRCGNRVVEAGEACDCGDPAACWKDPCCLPTCQLRPGVDCASGPCCHGCRFQKAGVLCRGSVDVCDLPEYCNGTSRWCQPDAHKQDGSPCRDRDYCYRGRCRSHGGQCARLFGPGAEAARDGCYRHVNTAGDRFGNCGVAVQGLKRDFSKCRLGDVLCGRLQCENVRRLPRMGHQHTLVQFPLEGSWCWGMDPLSPVDAPDEGAVEDGTLCGPGRVCLNHTCANASLLGYDCDPAARCHGRGVCNNFKNCHCRYGFAPPRCELKGFGGSVDSGPAPERASGLRSTLLWTLLTLGLVFAAIFIIAFVKRRQVREACNRARERLRRRLGAETSQSVGG</sequence>
<dbReference type="InterPro" id="IPR006586">
    <property type="entry name" value="ADAM_Cys-rich"/>
</dbReference>
<evidence type="ECO:0000256" key="3">
    <source>
        <dbReference type="ARBA" id="ARBA00022989"/>
    </source>
</evidence>
<dbReference type="Gene3D" id="3.40.390.10">
    <property type="entry name" value="Collagenase (Catalytic Domain)"/>
    <property type="match status" value="1"/>
</dbReference>
<comment type="subcellular location">
    <subcellularLocation>
        <location evidence="1">Membrane</location>
        <topology evidence="1">Single-pass membrane protein</topology>
    </subcellularLocation>
</comment>
<dbReference type="InterPro" id="IPR024079">
    <property type="entry name" value="MetalloPept_cat_dom_sf"/>
</dbReference>
<evidence type="ECO:0000256" key="9">
    <source>
        <dbReference type="SAM" id="Phobius"/>
    </source>
</evidence>
<dbReference type="GO" id="GO:0046872">
    <property type="term" value="F:metal ion binding"/>
    <property type="evidence" value="ECO:0007669"/>
    <property type="project" value="UniProtKB-KW"/>
</dbReference>
<dbReference type="SUPFAM" id="SSF55486">
    <property type="entry name" value="Metalloproteases ('zincins'), catalytic domain"/>
    <property type="match status" value="1"/>
</dbReference>
<feature type="binding site" evidence="8">
    <location>
        <position position="348"/>
    </location>
    <ligand>
        <name>Zn(2+)</name>
        <dbReference type="ChEBI" id="CHEBI:29105"/>
        <note>catalytic</note>
    </ligand>
</feature>
<feature type="domain" description="Peptidase M12B" evidence="13">
    <location>
        <begin position="213"/>
        <end position="409"/>
    </location>
</feature>
<feature type="disulfide bond" evidence="7">
    <location>
        <begin position="669"/>
        <end position="678"/>
    </location>
</feature>
<organism evidence="14 15">
    <name type="scientific">Ornithorhynchus anatinus</name>
    <name type="common">Duckbill platypus</name>
    <dbReference type="NCBI Taxonomy" id="9258"/>
    <lineage>
        <taxon>Eukaryota</taxon>
        <taxon>Metazoa</taxon>
        <taxon>Chordata</taxon>
        <taxon>Craniata</taxon>
        <taxon>Vertebrata</taxon>
        <taxon>Euteleostomi</taxon>
        <taxon>Mammalia</taxon>
        <taxon>Monotremata</taxon>
        <taxon>Ornithorhynchidae</taxon>
        <taxon>Ornithorhynchus</taxon>
    </lineage>
</organism>
<evidence type="ECO:0000259" key="13">
    <source>
        <dbReference type="PROSITE" id="PS50215"/>
    </source>
</evidence>
<feature type="transmembrane region" description="Helical" evidence="9">
    <location>
        <begin position="703"/>
        <end position="723"/>
    </location>
</feature>
<evidence type="ECO:0000256" key="6">
    <source>
        <dbReference type="PROSITE-ProRule" id="PRU00068"/>
    </source>
</evidence>
<dbReference type="PROSITE" id="PS50215">
    <property type="entry name" value="ADAM_MEPRO"/>
    <property type="match status" value="1"/>
</dbReference>
<evidence type="ECO:0000256" key="8">
    <source>
        <dbReference type="PROSITE-ProRule" id="PRU00276"/>
    </source>
</evidence>
<reference evidence="14 15" key="1">
    <citation type="journal article" date="2008" name="Nature">
        <title>Genome analysis of the platypus reveals unique signatures of evolution.</title>
        <authorList>
            <person name="Warren W.C."/>
            <person name="Hillier L.W."/>
            <person name="Marshall Graves J.A."/>
            <person name="Birney E."/>
            <person name="Ponting C.P."/>
            <person name="Grutzner F."/>
            <person name="Belov K."/>
            <person name="Miller W."/>
            <person name="Clarke L."/>
            <person name="Chinwalla A.T."/>
            <person name="Yang S.P."/>
            <person name="Heger A."/>
            <person name="Locke D.P."/>
            <person name="Miethke P."/>
            <person name="Waters P.D."/>
            <person name="Veyrunes F."/>
            <person name="Fulton L."/>
            <person name="Fulton B."/>
            <person name="Graves T."/>
            <person name="Wallis J."/>
            <person name="Puente X.S."/>
            <person name="Lopez-Otin C."/>
            <person name="Ordonez G.R."/>
            <person name="Eichler E.E."/>
            <person name="Chen L."/>
            <person name="Cheng Z."/>
            <person name="Deakin J.E."/>
            <person name="Alsop A."/>
            <person name="Thompson K."/>
            <person name="Kirby P."/>
            <person name="Papenfuss A.T."/>
            <person name="Wakefield M.J."/>
            <person name="Olender T."/>
            <person name="Lancet D."/>
            <person name="Huttley G.A."/>
            <person name="Smit A.F."/>
            <person name="Pask A."/>
            <person name="Temple-Smith P."/>
            <person name="Batzer M.A."/>
            <person name="Walker J.A."/>
            <person name="Konkel M.K."/>
            <person name="Harris R.S."/>
            <person name="Whittington C.M."/>
            <person name="Wong E.S."/>
            <person name="Gemmell N.J."/>
            <person name="Buschiazzo E."/>
            <person name="Vargas Jentzsch I.M."/>
            <person name="Merkel A."/>
            <person name="Schmitz J."/>
            <person name="Zemann A."/>
            <person name="Churakov G."/>
            <person name="Kriegs J.O."/>
            <person name="Brosius J."/>
            <person name="Murchison E.P."/>
            <person name="Sachidanandam R."/>
            <person name="Smith C."/>
            <person name="Hannon G.J."/>
            <person name="Tsend-Ayush E."/>
            <person name="McMillan D."/>
            <person name="Attenborough R."/>
            <person name="Rens W."/>
            <person name="Ferguson-Smith M."/>
            <person name="Lefevre C.M."/>
            <person name="Sharp J.A."/>
            <person name="Nicholas K.R."/>
            <person name="Ray D.A."/>
            <person name="Kube M."/>
            <person name="Reinhardt R."/>
            <person name="Pringle T.H."/>
            <person name="Taylor J."/>
            <person name="Jones R.C."/>
            <person name="Nixon B."/>
            <person name="Dacheux J.L."/>
            <person name="Niwa H."/>
            <person name="Sekita Y."/>
            <person name="Huang X."/>
            <person name="Stark A."/>
            <person name="Kheradpour P."/>
            <person name="Kellis M."/>
            <person name="Flicek P."/>
            <person name="Chen Y."/>
            <person name="Webber C."/>
            <person name="Hardison R."/>
            <person name="Nelson J."/>
            <person name="Hallsworth-Pepin K."/>
            <person name="Delehaunty K."/>
            <person name="Markovic C."/>
            <person name="Minx P."/>
            <person name="Feng Y."/>
            <person name="Kremitzki C."/>
            <person name="Mitreva M."/>
            <person name="Glasscock J."/>
            <person name="Wylie T."/>
            <person name="Wohldmann P."/>
            <person name="Thiru P."/>
            <person name="Nhan M.N."/>
            <person name="Pohl C.S."/>
            <person name="Smith S.M."/>
            <person name="Hou S."/>
            <person name="Nefedov M."/>
            <person name="de Jong P.J."/>
            <person name="Renfree M.B."/>
            <person name="Mardis E.R."/>
            <person name="Wilson R.K."/>
        </authorList>
    </citation>
    <scope>NUCLEOTIDE SEQUENCE [LARGE SCALE GENOMIC DNA]</scope>
    <source>
        <strain evidence="14 15">Glennie</strain>
    </source>
</reference>
<dbReference type="Proteomes" id="UP000002279">
    <property type="component" value="Chromosome 2"/>
</dbReference>
<name>F6XF17_ORNAN</name>
<reference evidence="14" key="2">
    <citation type="submission" date="2025-08" db="UniProtKB">
        <authorList>
            <consortium name="Ensembl"/>
        </authorList>
    </citation>
    <scope>IDENTIFICATION</scope>
    <source>
        <strain evidence="14">Glennie</strain>
    </source>
</reference>
<evidence type="ECO:0000259" key="12">
    <source>
        <dbReference type="PROSITE" id="PS50214"/>
    </source>
</evidence>
<keyword evidence="2 9" id="KW-0812">Transmembrane</keyword>
<evidence type="ECO:0000313" key="15">
    <source>
        <dbReference type="Proteomes" id="UP000002279"/>
    </source>
</evidence>
<evidence type="ECO:0000256" key="4">
    <source>
        <dbReference type="ARBA" id="ARBA00023136"/>
    </source>
</evidence>
<feature type="domain" description="Disintegrin" evidence="12">
    <location>
        <begin position="417"/>
        <end position="503"/>
    </location>
</feature>
<dbReference type="PRINTS" id="PR00289">
    <property type="entry name" value="DISINTEGRIN"/>
</dbReference>
<dbReference type="Pfam" id="PF00200">
    <property type="entry name" value="Disintegrin"/>
    <property type="match status" value="1"/>
</dbReference>
<dbReference type="eggNOG" id="KOG3607">
    <property type="taxonomic scope" value="Eukaryota"/>
</dbReference>
<dbReference type="InterPro" id="IPR001762">
    <property type="entry name" value="Disintegrin_dom"/>
</dbReference>
<protein>
    <recommendedName>
        <fullName evidence="16">ADAM metallopeptidase domain 20</fullName>
    </recommendedName>
</protein>
<proteinExistence type="predicted"/>
<feature type="chain" id="PRO_5028414604" description="ADAM metallopeptidase domain 20" evidence="10">
    <location>
        <begin position="44"/>
        <end position="753"/>
    </location>
</feature>
<dbReference type="GO" id="GO:0008584">
    <property type="term" value="P:male gonad development"/>
    <property type="evidence" value="ECO:0000318"/>
    <property type="project" value="GO_Central"/>
</dbReference>
<dbReference type="PROSITE" id="PS50214">
    <property type="entry name" value="DISINTEGRIN_2"/>
    <property type="match status" value="1"/>
</dbReference>